<evidence type="ECO:0000313" key="3">
    <source>
        <dbReference type="Proteomes" id="UP000571817"/>
    </source>
</evidence>
<keyword evidence="1" id="KW-1133">Transmembrane helix</keyword>
<dbReference type="Proteomes" id="UP000571817">
    <property type="component" value="Unassembled WGS sequence"/>
</dbReference>
<reference evidence="2 3" key="1">
    <citation type="submission" date="2020-07" db="EMBL/GenBank/DDBJ databases">
        <title>Sequencing the genomes of 1000 actinobacteria strains.</title>
        <authorList>
            <person name="Klenk H.-P."/>
        </authorList>
    </citation>
    <scope>NUCLEOTIDE SEQUENCE [LARGE SCALE GENOMIC DNA]</scope>
    <source>
        <strain evidence="2 3">DSM 29531</strain>
    </source>
</reference>
<dbReference type="EMBL" id="JACCFW010000001">
    <property type="protein sequence ID" value="NYJ74892.1"/>
    <property type="molecule type" value="Genomic_DNA"/>
</dbReference>
<dbReference type="AlphaFoldDB" id="A0A853DC36"/>
<protein>
    <submittedName>
        <fullName evidence="2">Uncharacterized protein</fullName>
    </submittedName>
</protein>
<dbReference type="RefSeq" id="WP_179481135.1">
    <property type="nucleotide sequence ID" value="NZ_JACCFW010000001.1"/>
</dbReference>
<keyword evidence="3" id="KW-1185">Reference proteome</keyword>
<evidence type="ECO:0000313" key="2">
    <source>
        <dbReference type="EMBL" id="NYJ74892.1"/>
    </source>
</evidence>
<keyword evidence="1" id="KW-0812">Transmembrane</keyword>
<comment type="caution">
    <text evidence="2">The sequence shown here is derived from an EMBL/GenBank/DDBJ whole genome shotgun (WGS) entry which is preliminary data.</text>
</comment>
<dbReference type="PROSITE" id="PS51318">
    <property type="entry name" value="TAT"/>
    <property type="match status" value="1"/>
</dbReference>
<gene>
    <name evidence="2" type="ORF">HNR15_001855</name>
</gene>
<keyword evidence="1" id="KW-0472">Membrane</keyword>
<sequence>MDGDTRRVTRRAVLGTTAWSVPVIAVGAVVPVAAASACGGVAAPSTAAGWTVTKTNMSTNGGTDQFTNNGYVLLQDPASTAAASEVVQSPSQTFLAGRTYKFTYNYTTYSSNPRKLTMSFQINGVAQSTGAIDTSTTNGGSGTKTVTYSPTTTVTSPVVLRYDFVAATGTTGDDITISNFANTCT</sequence>
<dbReference type="InterPro" id="IPR006311">
    <property type="entry name" value="TAT_signal"/>
</dbReference>
<accession>A0A853DC36</accession>
<organism evidence="2 3">
    <name type="scientific">Allobranchiibius huperziae</name>
    <dbReference type="NCBI Taxonomy" id="1874116"/>
    <lineage>
        <taxon>Bacteria</taxon>
        <taxon>Bacillati</taxon>
        <taxon>Actinomycetota</taxon>
        <taxon>Actinomycetes</taxon>
        <taxon>Micrococcales</taxon>
        <taxon>Dermacoccaceae</taxon>
        <taxon>Allobranchiibius</taxon>
    </lineage>
</organism>
<evidence type="ECO:0000256" key="1">
    <source>
        <dbReference type="SAM" id="Phobius"/>
    </source>
</evidence>
<feature type="transmembrane region" description="Helical" evidence="1">
    <location>
        <begin position="12"/>
        <end position="34"/>
    </location>
</feature>
<name>A0A853DC36_9MICO</name>
<proteinExistence type="predicted"/>